<evidence type="ECO:0000256" key="2">
    <source>
        <dbReference type="ARBA" id="ARBA00022555"/>
    </source>
</evidence>
<comment type="subcellular location">
    <subcellularLocation>
        <location evidence="7">Cytoplasm</location>
    </subcellularLocation>
</comment>
<dbReference type="SUPFAM" id="SSF53178">
    <property type="entry name" value="Peptidyl-tRNA hydrolase-like"/>
    <property type="match status" value="1"/>
</dbReference>
<dbReference type="OrthoDB" id="9800507at2"/>
<dbReference type="Proteomes" id="UP000054529">
    <property type="component" value="Unassembled WGS sequence"/>
</dbReference>
<dbReference type="EMBL" id="AWXV01000002">
    <property type="protein sequence ID" value="KIE64163.1"/>
    <property type="molecule type" value="Genomic_DNA"/>
</dbReference>
<evidence type="ECO:0000256" key="9">
    <source>
        <dbReference type="RuleBase" id="RU004320"/>
    </source>
</evidence>
<protein>
    <recommendedName>
        <fullName evidence="6 7">Peptidyl-tRNA hydrolase</fullName>
        <shortName evidence="7">Pth</shortName>
        <ecNumber evidence="1 7">3.1.1.29</ecNumber>
    </recommendedName>
</protein>
<dbReference type="AlphaFoldDB" id="A0A0C1V8J4"/>
<keyword evidence="3 7" id="KW-0378">Hydrolase</keyword>
<accession>A0A0C1V8J4</accession>
<dbReference type="InterPro" id="IPR001328">
    <property type="entry name" value="Pept_tRNA_hydro"/>
</dbReference>
<dbReference type="Gene3D" id="3.40.50.1470">
    <property type="entry name" value="Peptidyl-tRNA hydrolase"/>
    <property type="match status" value="1"/>
</dbReference>
<evidence type="ECO:0000256" key="1">
    <source>
        <dbReference type="ARBA" id="ARBA00013260"/>
    </source>
</evidence>
<evidence type="ECO:0000256" key="5">
    <source>
        <dbReference type="ARBA" id="ARBA00038063"/>
    </source>
</evidence>
<dbReference type="InterPro" id="IPR018171">
    <property type="entry name" value="Pept_tRNA_hydro_CS"/>
</dbReference>
<evidence type="ECO:0000256" key="6">
    <source>
        <dbReference type="ARBA" id="ARBA00050038"/>
    </source>
</evidence>
<evidence type="ECO:0000256" key="3">
    <source>
        <dbReference type="ARBA" id="ARBA00022801"/>
    </source>
</evidence>
<dbReference type="Pfam" id="PF01195">
    <property type="entry name" value="Pept_tRNA_hydro"/>
    <property type="match status" value="1"/>
</dbReference>
<comment type="catalytic activity">
    <reaction evidence="7 8">
        <text>an N-acyl-L-alpha-aminoacyl-tRNA + H2O = an N-acyl-L-amino acid + a tRNA + H(+)</text>
        <dbReference type="Rhea" id="RHEA:54448"/>
        <dbReference type="Rhea" id="RHEA-COMP:10123"/>
        <dbReference type="Rhea" id="RHEA-COMP:13883"/>
        <dbReference type="ChEBI" id="CHEBI:15377"/>
        <dbReference type="ChEBI" id="CHEBI:15378"/>
        <dbReference type="ChEBI" id="CHEBI:59874"/>
        <dbReference type="ChEBI" id="CHEBI:78442"/>
        <dbReference type="ChEBI" id="CHEBI:138191"/>
        <dbReference type="EC" id="3.1.1.29"/>
    </reaction>
</comment>
<evidence type="ECO:0000256" key="4">
    <source>
        <dbReference type="ARBA" id="ARBA00022884"/>
    </source>
</evidence>
<dbReference type="GO" id="GO:0006515">
    <property type="term" value="P:protein quality control for misfolded or incompletely synthesized proteins"/>
    <property type="evidence" value="ECO:0007669"/>
    <property type="project" value="UniProtKB-UniRule"/>
</dbReference>
<comment type="caution">
    <text evidence="7">Lacks conserved residue(s) required for the propagation of feature annotation.</text>
</comment>
<comment type="similarity">
    <text evidence="5 7 9">Belongs to the PTH family.</text>
</comment>
<feature type="site" description="Stabilizes the basic form of H active site to accept a proton" evidence="7">
    <location>
        <position position="93"/>
    </location>
</feature>
<dbReference type="EC" id="3.1.1.29" evidence="1 7"/>
<dbReference type="PANTHER" id="PTHR17224:SF1">
    <property type="entry name" value="PEPTIDYL-TRNA HYDROLASE"/>
    <property type="match status" value="1"/>
</dbReference>
<dbReference type="InterPro" id="IPR036416">
    <property type="entry name" value="Pept_tRNA_hydro_sf"/>
</dbReference>
<comment type="function">
    <text evidence="7">Catalyzes the release of premature peptidyl moieties from peptidyl-tRNA molecules trapped in stalled 50S ribosomal subunits, and thus maintains levels of free tRNAs and 50S ribosomes.</text>
</comment>
<dbReference type="GO" id="GO:0000049">
    <property type="term" value="F:tRNA binding"/>
    <property type="evidence" value="ECO:0007669"/>
    <property type="project" value="UniProtKB-UniRule"/>
</dbReference>
<dbReference type="HOGENOM" id="CLU_062456_3_1_6"/>
<sequence>MLRLIAGLSNPEKKYIRTRHNVGALFVEFFSKNFGNTLKKNNRFLGKIDILCFGKERIFLFIPFVHMNCNGMAISRLSRFYHIHPKEILIVHDELDIPVGSSKIKIGGGHNGHKGVLDTEENLKSSNFYRLRIGVGRPRKNEKISDFVLGVPNKKDQKLISNAINRSASYLHLFIQHEIFQFSKIQNHINSIRSI</sequence>
<dbReference type="PROSITE" id="PS01195">
    <property type="entry name" value="PEPT_TRNA_HYDROL_1"/>
    <property type="match status" value="1"/>
</dbReference>
<dbReference type="GO" id="GO:0072344">
    <property type="term" value="P:rescue of stalled ribosome"/>
    <property type="evidence" value="ECO:0007669"/>
    <property type="project" value="UniProtKB-UniRule"/>
</dbReference>
<dbReference type="GO" id="GO:0005737">
    <property type="term" value="C:cytoplasm"/>
    <property type="evidence" value="ECO:0007669"/>
    <property type="project" value="UniProtKB-SubCell"/>
</dbReference>
<dbReference type="NCBIfam" id="TIGR00447">
    <property type="entry name" value="pth"/>
    <property type="match status" value="1"/>
</dbReference>
<dbReference type="RefSeq" id="WP_039719535.1">
    <property type="nucleotide sequence ID" value="NZ_AWXV01000002.1"/>
</dbReference>
<evidence type="ECO:0000256" key="8">
    <source>
        <dbReference type="RuleBase" id="RU000673"/>
    </source>
</evidence>
<feature type="binding site" evidence="7">
    <location>
        <position position="68"/>
    </location>
    <ligand>
        <name>tRNA</name>
        <dbReference type="ChEBI" id="CHEBI:17843"/>
    </ligand>
</feature>
<dbReference type="PANTHER" id="PTHR17224">
    <property type="entry name" value="PEPTIDYL-TRNA HYDROLASE"/>
    <property type="match status" value="1"/>
</dbReference>
<dbReference type="PATRIC" id="fig|1401651.3.peg.162"/>
<gene>
    <name evidence="7" type="primary">pth</name>
    <name evidence="10" type="ORF">P689_119134</name>
</gene>
<evidence type="ECO:0000256" key="7">
    <source>
        <dbReference type="HAMAP-Rule" id="MF_00083"/>
    </source>
</evidence>
<dbReference type="HAMAP" id="MF_00083">
    <property type="entry name" value="Pept_tRNA_hydro_bact"/>
    <property type="match status" value="1"/>
</dbReference>
<comment type="function">
    <text evidence="7">Hydrolyzes ribosome-free peptidyl-tRNAs (with 1 or more amino acids incorporated), which drop off the ribosome during protein synthesis, or as a result of ribosome stalling.</text>
</comment>
<reference evidence="10 11" key="1">
    <citation type="journal article" date="2014" name="G3 (Bethesda)">
        <title>Genome sequence of Candidatus Riesia pediculischaeffi, endosymbiont of chimpanzee lice, and genomic comparison of recently acquired endosymbionts from human and chimpanzee lice.</title>
        <authorList>
            <person name="Boyd B.M."/>
            <person name="Allen J.M."/>
            <person name="de Crecy-Lagard V."/>
            <person name="Reed D.L."/>
        </authorList>
    </citation>
    <scope>NUCLEOTIDE SEQUENCE [LARGE SCALE GENOMIC DNA]</scope>
    <source>
        <strain evidence="10 11">PTSU</strain>
    </source>
</reference>
<evidence type="ECO:0000313" key="11">
    <source>
        <dbReference type="Proteomes" id="UP000054529"/>
    </source>
</evidence>
<dbReference type="GO" id="GO:0004045">
    <property type="term" value="F:peptidyl-tRNA hydrolase activity"/>
    <property type="evidence" value="ECO:0007669"/>
    <property type="project" value="UniProtKB-UniRule"/>
</dbReference>
<comment type="subunit">
    <text evidence="7">Monomer.</text>
</comment>
<feature type="active site" description="Proton acceptor" evidence="7">
    <location>
        <position position="20"/>
    </location>
</feature>
<proteinExistence type="inferred from homology"/>
<organism evidence="10 11">
    <name type="scientific">Candidatus Riesia pediculischaeffi PTSU</name>
    <dbReference type="NCBI Taxonomy" id="1401651"/>
    <lineage>
        <taxon>Bacteria</taxon>
        <taxon>Pseudomonadati</taxon>
        <taxon>Pseudomonadota</taxon>
        <taxon>Gammaproteobacteria</taxon>
        <taxon>Enterobacterales</taxon>
        <taxon>Enterobacteriaceae</taxon>
        <taxon>Candidatus Riesia</taxon>
    </lineage>
</organism>
<feature type="site" description="Discriminates between blocked and unblocked aminoacyl-tRNA" evidence="7">
    <location>
        <position position="10"/>
    </location>
</feature>
<feature type="binding site" evidence="7">
    <location>
        <position position="15"/>
    </location>
    <ligand>
        <name>tRNA</name>
        <dbReference type="ChEBI" id="CHEBI:17843"/>
    </ligand>
</feature>
<keyword evidence="2 7" id="KW-0820">tRNA-binding</keyword>
<name>A0A0C1V8J4_9ENTR</name>
<dbReference type="CDD" id="cd00462">
    <property type="entry name" value="PTH"/>
    <property type="match status" value="1"/>
</dbReference>
<evidence type="ECO:0000313" key="10">
    <source>
        <dbReference type="EMBL" id="KIE64163.1"/>
    </source>
</evidence>
<comment type="caution">
    <text evidence="10">The sequence shown here is derived from an EMBL/GenBank/DDBJ whole genome shotgun (WGS) entry which is preliminary data.</text>
</comment>
<keyword evidence="7" id="KW-0963">Cytoplasm</keyword>
<keyword evidence="4 7" id="KW-0694">RNA-binding</keyword>